<feature type="region of interest" description="Disordered" evidence="2">
    <location>
        <begin position="93"/>
        <end position="122"/>
    </location>
</feature>
<feature type="domain" description="Cwf19-like C-terminal" evidence="4">
    <location>
        <begin position="204"/>
        <end position="326"/>
    </location>
</feature>
<dbReference type="SMR" id="A0A482WQV0"/>
<name>A0A482WQV0_LAOST</name>
<proteinExistence type="inferred from homology"/>
<dbReference type="Pfam" id="PF04676">
    <property type="entry name" value="CwfJ_C_2"/>
    <property type="match status" value="1"/>
</dbReference>
<dbReference type="InterPro" id="IPR006767">
    <property type="entry name" value="Cwf19-like_C_dom-2"/>
</dbReference>
<dbReference type="GO" id="GO:0000398">
    <property type="term" value="P:mRNA splicing, via spliceosome"/>
    <property type="evidence" value="ECO:0007669"/>
    <property type="project" value="TreeGrafter"/>
</dbReference>
<dbReference type="InterPro" id="IPR036265">
    <property type="entry name" value="HIT-like_sf"/>
</dbReference>
<comment type="similarity">
    <text evidence="1">Belongs to the CWF19 family.</text>
</comment>
<evidence type="ECO:0000313" key="6">
    <source>
        <dbReference type="Proteomes" id="UP000291343"/>
    </source>
</evidence>
<dbReference type="InterPro" id="IPR040194">
    <property type="entry name" value="Cwf19-like"/>
</dbReference>
<dbReference type="PANTHER" id="PTHR12072">
    <property type="entry name" value="CWF19, CELL CYCLE CONTROL PROTEIN"/>
    <property type="match status" value="1"/>
</dbReference>
<reference evidence="5 6" key="1">
    <citation type="journal article" date="2017" name="Gigascience">
        <title>Genome sequence of the small brown planthopper, Laodelphax striatellus.</title>
        <authorList>
            <person name="Zhu J."/>
            <person name="Jiang F."/>
            <person name="Wang X."/>
            <person name="Yang P."/>
            <person name="Bao Y."/>
            <person name="Zhao W."/>
            <person name="Wang W."/>
            <person name="Lu H."/>
            <person name="Wang Q."/>
            <person name="Cui N."/>
            <person name="Li J."/>
            <person name="Chen X."/>
            <person name="Luo L."/>
            <person name="Yu J."/>
            <person name="Kang L."/>
            <person name="Cui F."/>
        </authorList>
    </citation>
    <scope>NUCLEOTIDE SEQUENCE [LARGE SCALE GENOMIC DNA]</scope>
    <source>
        <strain evidence="5">Lst14</strain>
    </source>
</reference>
<evidence type="ECO:0000259" key="4">
    <source>
        <dbReference type="Pfam" id="PF04677"/>
    </source>
</evidence>
<dbReference type="Pfam" id="PF04677">
    <property type="entry name" value="CwfJ_C_1"/>
    <property type="match status" value="1"/>
</dbReference>
<dbReference type="OrthoDB" id="2113965at2759"/>
<evidence type="ECO:0000256" key="2">
    <source>
        <dbReference type="SAM" id="MobiDB-lite"/>
    </source>
</evidence>
<dbReference type="Proteomes" id="UP000291343">
    <property type="component" value="Unassembled WGS sequence"/>
</dbReference>
<dbReference type="STRING" id="195883.A0A482WQV0"/>
<protein>
    <recommendedName>
        <fullName evidence="7">Cwf19-like C-terminal domain-containing protein</fullName>
    </recommendedName>
</protein>
<dbReference type="Gene3D" id="3.30.428.10">
    <property type="entry name" value="HIT-like"/>
    <property type="match status" value="1"/>
</dbReference>
<evidence type="ECO:0008006" key="7">
    <source>
        <dbReference type="Google" id="ProtNLM"/>
    </source>
</evidence>
<comment type="caution">
    <text evidence="5">The sequence shown here is derived from an EMBL/GenBank/DDBJ whole genome shotgun (WGS) entry which is preliminary data.</text>
</comment>
<dbReference type="GO" id="GO:0071014">
    <property type="term" value="C:post-mRNA release spliceosomal complex"/>
    <property type="evidence" value="ECO:0007669"/>
    <property type="project" value="TreeGrafter"/>
</dbReference>
<dbReference type="InterPro" id="IPR006768">
    <property type="entry name" value="Cwf19-like_C_dom-1"/>
</dbReference>
<evidence type="ECO:0000313" key="5">
    <source>
        <dbReference type="EMBL" id="RZF35632.1"/>
    </source>
</evidence>
<dbReference type="EMBL" id="QKKF02027997">
    <property type="protein sequence ID" value="RZF35632.1"/>
    <property type="molecule type" value="Genomic_DNA"/>
</dbReference>
<sequence length="436" mass="49538">MSLMAQRTAIPCLCVWKLLHLAANKWDHVVVSLDCFYTHRHDMCRCVCVVGDMSAISLLVLSPTPVSRLERAREAAAAPERVVLTVTDSRGFTQPLAAPTSGKRAADGRGKPKKTKTHDDSGKRVRYFADDDRFTLQEMFEREKRNTAEDQNEMFARLAGKKIGDVDSARDMDDVFEETAAARGGDARQTARDEERARARAIGQHKRATRAHDNCDWCLESRHLLKHLVVAVGSKVYLCLPPYESLTEGHCLIVTSQHVTCCVQADEEVWEEIQVFRKALVDMFLSQDLDCVLFEHAAGFSKFPHMVLHYVPLPKEHGDLAPIYFKKAILECETEWSTNKKLIDLGGGKGGVRRCVPRGLPYFFVDFGLQAGYAHVIEDEQLFPRNFAQEIIGGILDVDHSKWRKPRREKFDDQRKKVVEFTKLWKPFDFTKKGSE</sequence>
<organism evidence="5 6">
    <name type="scientific">Laodelphax striatellus</name>
    <name type="common">Small brown planthopper</name>
    <name type="synonym">Delphax striatella</name>
    <dbReference type="NCBI Taxonomy" id="195883"/>
    <lineage>
        <taxon>Eukaryota</taxon>
        <taxon>Metazoa</taxon>
        <taxon>Ecdysozoa</taxon>
        <taxon>Arthropoda</taxon>
        <taxon>Hexapoda</taxon>
        <taxon>Insecta</taxon>
        <taxon>Pterygota</taxon>
        <taxon>Neoptera</taxon>
        <taxon>Paraneoptera</taxon>
        <taxon>Hemiptera</taxon>
        <taxon>Auchenorrhyncha</taxon>
        <taxon>Fulgoroidea</taxon>
        <taxon>Delphacidae</taxon>
        <taxon>Criomorphinae</taxon>
        <taxon>Laodelphax</taxon>
    </lineage>
</organism>
<evidence type="ECO:0000256" key="1">
    <source>
        <dbReference type="ARBA" id="ARBA00006795"/>
    </source>
</evidence>
<keyword evidence="6" id="KW-1185">Reference proteome</keyword>
<dbReference type="SUPFAM" id="SSF54197">
    <property type="entry name" value="HIT-like"/>
    <property type="match status" value="1"/>
</dbReference>
<dbReference type="InParanoid" id="A0A482WQV0"/>
<accession>A0A482WQV0</accession>
<dbReference type="PANTHER" id="PTHR12072:SF5">
    <property type="entry name" value="CWF19-LIKE PROTEIN 2"/>
    <property type="match status" value="1"/>
</dbReference>
<gene>
    <name evidence="5" type="ORF">LSTR_LSTR008603</name>
</gene>
<dbReference type="FunCoup" id="A0A482WQV0">
    <property type="interactions" value="1794"/>
</dbReference>
<feature type="domain" description="Cwf19-like protein C-terminal" evidence="3">
    <location>
        <begin position="335"/>
        <end position="431"/>
    </location>
</feature>
<evidence type="ECO:0000259" key="3">
    <source>
        <dbReference type="Pfam" id="PF04676"/>
    </source>
</evidence>
<dbReference type="AlphaFoldDB" id="A0A482WQV0"/>